<evidence type="ECO:0000256" key="1">
    <source>
        <dbReference type="SAM" id="MobiDB-lite"/>
    </source>
</evidence>
<dbReference type="RefSeq" id="WP_111489956.1">
    <property type="nucleotide sequence ID" value="NZ_CP031264.1"/>
</dbReference>
<proteinExistence type="predicted"/>
<name>A0A345SUR8_9ACTN</name>
<reference evidence="3" key="1">
    <citation type="submission" date="2018-07" db="EMBL/GenBank/DDBJ databases">
        <title>Streptacidiphilus bronchialis DSM 106435 chromosome.</title>
        <authorList>
            <person name="Batra D."/>
            <person name="Gulvik C.A."/>
        </authorList>
    </citation>
    <scope>NUCLEOTIDE SEQUENCE [LARGE SCALE GENOMIC DNA]</scope>
    <source>
        <strain evidence="3">DSM 106435</strain>
    </source>
</reference>
<feature type="region of interest" description="Disordered" evidence="1">
    <location>
        <begin position="1"/>
        <end position="21"/>
    </location>
</feature>
<gene>
    <name evidence="2" type="ORF">C7M71_008495</name>
</gene>
<protein>
    <submittedName>
        <fullName evidence="2">Uncharacterized protein</fullName>
    </submittedName>
</protein>
<dbReference type="AlphaFoldDB" id="A0A345SUR8"/>
<dbReference type="EMBL" id="CP031264">
    <property type="protein sequence ID" value="AXI77473.1"/>
    <property type="molecule type" value="Genomic_DNA"/>
</dbReference>
<evidence type="ECO:0000313" key="2">
    <source>
        <dbReference type="EMBL" id="AXI77473.1"/>
    </source>
</evidence>
<dbReference type="KEGG" id="stri:C7M71_008495"/>
<sequence>MVEAGVAHHEGERAGFAGSHPSACPGVAQEVPGGEGVVAALGVSDQLAVQQVCLLRAWAGHEVGHGQAEPGPEGAGVRTGYRFPEGVERGQQPFGVPAGEVLVEQQCERVQALRDGFFPRLVDQADLQERERGAGASGEQVGDHVDLAAFA</sequence>
<dbReference type="Proteomes" id="UP000249340">
    <property type="component" value="Chromosome"/>
</dbReference>
<evidence type="ECO:0000313" key="3">
    <source>
        <dbReference type="Proteomes" id="UP000249340"/>
    </source>
</evidence>
<organism evidence="2 3">
    <name type="scientific">Peterkaempfera bronchialis</name>
    <dbReference type="NCBI Taxonomy" id="2126346"/>
    <lineage>
        <taxon>Bacteria</taxon>
        <taxon>Bacillati</taxon>
        <taxon>Actinomycetota</taxon>
        <taxon>Actinomycetes</taxon>
        <taxon>Kitasatosporales</taxon>
        <taxon>Streptomycetaceae</taxon>
        <taxon>Peterkaempfera</taxon>
    </lineage>
</organism>
<feature type="compositionally biased region" description="Basic and acidic residues" evidence="1">
    <location>
        <begin position="1"/>
        <end position="13"/>
    </location>
</feature>
<accession>A0A345SUR8</accession>
<keyword evidence="3" id="KW-1185">Reference proteome</keyword>